<feature type="domain" description="Immunoglobulin" evidence="12">
    <location>
        <begin position="34"/>
        <end position="144"/>
    </location>
</feature>
<feature type="transmembrane region" description="Helical" evidence="11">
    <location>
        <begin position="255"/>
        <end position="277"/>
    </location>
</feature>
<evidence type="ECO:0000256" key="9">
    <source>
        <dbReference type="ARBA" id="ARBA00023180"/>
    </source>
</evidence>
<organism evidence="13 14">
    <name type="scientific">Phasianus colchicus</name>
    <name type="common">Common pheasant</name>
    <dbReference type="NCBI Taxonomy" id="9054"/>
    <lineage>
        <taxon>Eukaryota</taxon>
        <taxon>Metazoa</taxon>
        <taxon>Chordata</taxon>
        <taxon>Craniata</taxon>
        <taxon>Vertebrata</taxon>
        <taxon>Euteleostomi</taxon>
        <taxon>Archelosauria</taxon>
        <taxon>Archosauria</taxon>
        <taxon>Dinosauria</taxon>
        <taxon>Saurischia</taxon>
        <taxon>Theropoda</taxon>
        <taxon>Coelurosauria</taxon>
        <taxon>Aves</taxon>
        <taxon>Neognathae</taxon>
        <taxon>Galloanserae</taxon>
        <taxon>Galliformes</taxon>
        <taxon>Phasianidae</taxon>
        <taxon>Phasianinae</taxon>
        <taxon>Phasianus</taxon>
    </lineage>
</organism>
<dbReference type="InterPro" id="IPR003599">
    <property type="entry name" value="Ig_sub"/>
</dbReference>
<evidence type="ECO:0000259" key="12">
    <source>
        <dbReference type="SMART" id="SM00409"/>
    </source>
</evidence>
<comment type="subcellular location">
    <subcellularLocation>
        <location evidence="1">Cell membrane</location>
        <topology evidence="1">Single-pass type I membrane protein</topology>
    </subcellularLocation>
</comment>
<sequence length="314" mass="34482">MGCLPVPASWCLKRWLGLGLIVLYCITLGCAQEKKVVKSKAGEKVGLPCCYKIPSSESLQNYRVYWQMNVTDVVLAYSGGEKIFEHSRYVNRTKLDLENLTLWISSVEILDSGPYQCIVQSLQSSPDKPGSHLLCGEPVTLFVTADFSKPNVEKEVTASSCESTEMVVRCSSHGGFPKPKIYGVLNNMSVVLNTTWESESSLSPYNVTGTLWLNVSKNINFTCFVEYDGLLRSTSLLLAKANDCIVSAALPSYNVITASTIIIITFLLAVSLAAKYFPRHACSHCSKNQASAEDVKEIMNSPHSCKVTCEMSSL</sequence>
<dbReference type="GO" id="GO:0007166">
    <property type="term" value="P:cell surface receptor signaling pathway"/>
    <property type="evidence" value="ECO:0007669"/>
    <property type="project" value="TreeGrafter"/>
</dbReference>
<keyword evidence="2" id="KW-1003">Cell membrane</keyword>
<dbReference type="GeneID" id="116242113"/>
<evidence type="ECO:0000256" key="4">
    <source>
        <dbReference type="ARBA" id="ARBA00022729"/>
    </source>
</evidence>
<proteinExistence type="predicted"/>
<evidence type="ECO:0000256" key="8">
    <source>
        <dbReference type="ARBA" id="ARBA00023170"/>
    </source>
</evidence>
<dbReference type="SUPFAM" id="SSF48726">
    <property type="entry name" value="Immunoglobulin"/>
    <property type="match status" value="1"/>
</dbReference>
<evidence type="ECO:0000256" key="5">
    <source>
        <dbReference type="ARBA" id="ARBA00022989"/>
    </source>
</evidence>
<evidence type="ECO:0000256" key="11">
    <source>
        <dbReference type="SAM" id="Phobius"/>
    </source>
</evidence>
<evidence type="ECO:0000256" key="6">
    <source>
        <dbReference type="ARBA" id="ARBA00023136"/>
    </source>
</evidence>
<dbReference type="OMA" id="HMTSVML"/>
<dbReference type="Pfam" id="PF07686">
    <property type="entry name" value="V-set"/>
    <property type="match status" value="1"/>
</dbReference>
<dbReference type="CTD" id="941"/>
<dbReference type="InterPro" id="IPR013162">
    <property type="entry name" value="CD80_C2-set"/>
</dbReference>
<reference evidence="13" key="2">
    <citation type="submission" date="2025-09" db="UniProtKB">
        <authorList>
            <consortium name="Ensembl"/>
        </authorList>
    </citation>
    <scope>IDENTIFICATION</scope>
</reference>
<evidence type="ECO:0000313" key="13">
    <source>
        <dbReference type="Ensembl" id="ENSPCLP00000024379.1"/>
    </source>
</evidence>
<feature type="transmembrane region" description="Helical" evidence="11">
    <location>
        <begin position="12"/>
        <end position="31"/>
    </location>
</feature>
<dbReference type="InterPro" id="IPR013783">
    <property type="entry name" value="Ig-like_fold"/>
</dbReference>
<accession>A0A669QUH2</accession>
<dbReference type="OrthoDB" id="9904387at2759"/>
<dbReference type="GO" id="GO:0006955">
    <property type="term" value="P:immune response"/>
    <property type="evidence" value="ECO:0007669"/>
    <property type="project" value="TreeGrafter"/>
</dbReference>
<evidence type="ECO:0000256" key="1">
    <source>
        <dbReference type="ARBA" id="ARBA00004251"/>
    </source>
</evidence>
<keyword evidence="4" id="KW-0732">Signal</keyword>
<keyword evidence="3 11" id="KW-0812">Transmembrane</keyword>
<evidence type="ECO:0000256" key="2">
    <source>
        <dbReference type="ARBA" id="ARBA00022475"/>
    </source>
</evidence>
<keyword evidence="10" id="KW-0393">Immunoglobulin domain</keyword>
<dbReference type="Proteomes" id="UP000472261">
    <property type="component" value="Unplaced"/>
</dbReference>
<keyword evidence="9" id="KW-0325">Glycoprotein</keyword>
<keyword evidence="7" id="KW-1015">Disulfide bond</keyword>
<keyword evidence="5 11" id="KW-1133">Transmembrane helix</keyword>
<dbReference type="GO" id="GO:0042102">
    <property type="term" value="P:positive regulation of T cell proliferation"/>
    <property type="evidence" value="ECO:0007669"/>
    <property type="project" value="TreeGrafter"/>
</dbReference>
<gene>
    <name evidence="13" type="primary">CD80</name>
</gene>
<dbReference type="InterPro" id="IPR013106">
    <property type="entry name" value="Ig_V-set"/>
</dbReference>
<evidence type="ECO:0000313" key="14">
    <source>
        <dbReference type="Proteomes" id="UP000472261"/>
    </source>
</evidence>
<dbReference type="GO" id="GO:0031295">
    <property type="term" value="P:T cell costimulation"/>
    <property type="evidence" value="ECO:0007669"/>
    <property type="project" value="TreeGrafter"/>
</dbReference>
<dbReference type="PANTHER" id="PTHR25466">
    <property type="entry name" value="T-LYMPHOCYTE ACTIVATION ANTIGEN"/>
    <property type="match status" value="1"/>
</dbReference>
<dbReference type="SMART" id="SM00409">
    <property type="entry name" value="IG"/>
    <property type="match status" value="1"/>
</dbReference>
<dbReference type="Pfam" id="PF08205">
    <property type="entry name" value="C2-set_2"/>
    <property type="match status" value="1"/>
</dbReference>
<name>A0A669QUH2_PHACC</name>
<dbReference type="AlphaFoldDB" id="A0A669QUH2"/>
<dbReference type="GO" id="GO:0009897">
    <property type="term" value="C:external side of plasma membrane"/>
    <property type="evidence" value="ECO:0007669"/>
    <property type="project" value="TreeGrafter"/>
</dbReference>
<keyword evidence="8" id="KW-0675">Receptor</keyword>
<dbReference type="InterPro" id="IPR051713">
    <property type="entry name" value="T-cell_Activation_Regulation"/>
</dbReference>
<dbReference type="Ensembl" id="ENSPCLT00000033865.1">
    <property type="protein sequence ID" value="ENSPCLP00000024379.1"/>
    <property type="gene ID" value="ENSPCLG00000021516.1"/>
</dbReference>
<reference evidence="13" key="1">
    <citation type="submission" date="2025-08" db="UniProtKB">
        <authorList>
            <consortium name="Ensembl"/>
        </authorList>
    </citation>
    <scope>IDENTIFICATION</scope>
</reference>
<evidence type="ECO:0000256" key="10">
    <source>
        <dbReference type="ARBA" id="ARBA00023319"/>
    </source>
</evidence>
<dbReference type="KEGG" id="pcoc:116242113"/>
<evidence type="ECO:0000256" key="3">
    <source>
        <dbReference type="ARBA" id="ARBA00022692"/>
    </source>
</evidence>
<keyword evidence="14" id="KW-1185">Reference proteome</keyword>
<evidence type="ECO:0000256" key="7">
    <source>
        <dbReference type="ARBA" id="ARBA00023157"/>
    </source>
</evidence>
<dbReference type="GO" id="GO:0042130">
    <property type="term" value="P:negative regulation of T cell proliferation"/>
    <property type="evidence" value="ECO:0007669"/>
    <property type="project" value="TreeGrafter"/>
</dbReference>
<dbReference type="PANTHER" id="PTHR25466:SF4">
    <property type="entry name" value="T-LYMPHOCYTE ACTIVATION ANTIGEN CD80"/>
    <property type="match status" value="1"/>
</dbReference>
<dbReference type="RefSeq" id="XP_031468570.1">
    <property type="nucleotide sequence ID" value="XM_031612710.1"/>
</dbReference>
<dbReference type="Gene3D" id="2.60.40.10">
    <property type="entry name" value="Immunoglobulins"/>
    <property type="match status" value="2"/>
</dbReference>
<protein>
    <recommendedName>
        <fullName evidence="12">Immunoglobulin domain-containing protein</fullName>
    </recommendedName>
</protein>
<dbReference type="GO" id="GO:0071222">
    <property type="term" value="P:cellular response to lipopolysaccharide"/>
    <property type="evidence" value="ECO:0007669"/>
    <property type="project" value="TreeGrafter"/>
</dbReference>
<keyword evidence="6 11" id="KW-0472">Membrane</keyword>
<dbReference type="InterPro" id="IPR036179">
    <property type="entry name" value="Ig-like_dom_sf"/>
</dbReference>